<accession>A0ACC0IS73</accession>
<dbReference type="EMBL" id="CM045760">
    <property type="protein sequence ID" value="KAI8028310.1"/>
    <property type="molecule type" value="Genomic_DNA"/>
</dbReference>
<proteinExistence type="predicted"/>
<evidence type="ECO:0000313" key="2">
    <source>
        <dbReference type="Proteomes" id="UP001060215"/>
    </source>
</evidence>
<name>A0ACC0IS73_9ERIC</name>
<gene>
    <name evidence="1" type="ORF">LOK49_LG02G02983</name>
</gene>
<keyword evidence="2" id="KW-1185">Reference proteome</keyword>
<dbReference type="Proteomes" id="UP001060215">
    <property type="component" value="Chromosome 3"/>
</dbReference>
<evidence type="ECO:0000313" key="1">
    <source>
        <dbReference type="EMBL" id="KAI8028310.1"/>
    </source>
</evidence>
<sequence length="96" mass="11047">MFNRFMAKIWCGSGERSKRASKGHFVVYVGDHRGGDDDQDVMKRFEVPTSYLKNPIFKQLLEKAAEEYGFHSEKGIVLPCSESSFQQHLDFIAKRS</sequence>
<organism evidence="1 2">
    <name type="scientific">Camellia lanceoleosa</name>
    <dbReference type="NCBI Taxonomy" id="1840588"/>
    <lineage>
        <taxon>Eukaryota</taxon>
        <taxon>Viridiplantae</taxon>
        <taxon>Streptophyta</taxon>
        <taxon>Embryophyta</taxon>
        <taxon>Tracheophyta</taxon>
        <taxon>Spermatophyta</taxon>
        <taxon>Magnoliopsida</taxon>
        <taxon>eudicotyledons</taxon>
        <taxon>Gunneridae</taxon>
        <taxon>Pentapetalae</taxon>
        <taxon>asterids</taxon>
        <taxon>Ericales</taxon>
        <taxon>Theaceae</taxon>
        <taxon>Camellia</taxon>
    </lineage>
</organism>
<protein>
    <submittedName>
        <fullName evidence="1">Uncharacterized protein</fullName>
    </submittedName>
</protein>
<comment type="caution">
    <text evidence="1">The sequence shown here is derived from an EMBL/GenBank/DDBJ whole genome shotgun (WGS) entry which is preliminary data.</text>
</comment>
<reference evidence="1 2" key="1">
    <citation type="journal article" date="2022" name="Plant J.">
        <title>Chromosome-level genome of Camellia lanceoleosa provides a valuable resource for understanding genome evolution and self-incompatibility.</title>
        <authorList>
            <person name="Gong W."/>
            <person name="Xiao S."/>
            <person name="Wang L."/>
            <person name="Liao Z."/>
            <person name="Chang Y."/>
            <person name="Mo W."/>
            <person name="Hu G."/>
            <person name="Li W."/>
            <person name="Zhao G."/>
            <person name="Zhu H."/>
            <person name="Hu X."/>
            <person name="Ji K."/>
            <person name="Xiang X."/>
            <person name="Song Q."/>
            <person name="Yuan D."/>
            <person name="Jin S."/>
            <person name="Zhang L."/>
        </authorList>
    </citation>
    <scope>NUCLEOTIDE SEQUENCE [LARGE SCALE GENOMIC DNA]</scope>
    <source>
        <strain evidence="1">SQ_2022a</strain>
    </source>
</reference>